<dbReference type="Gene3D" id="3.40.50.1820">
    <property type="entry name" value="alpha/beta hydrolase"/>
    <property type="match status" value="1"/>
</dbReference>
<reference evidence="1 2" key="1">
    <citation type="submission" date="2021-06" db="EMBL/GenBank/DDBJ databases">
        <authorList>
            <person name="Kallberg Y."/>
            <person name="Tangrot J."/>
            <person name="Rosling A."/>
        </authorList>
    </citation>
    <scope>NUCLEOTIDE SEQUENCE [LARGE SCALE GENOMIC DNA]</scope>
    <source>
        <strain evidence="1 2">120-4 pot B 10/14</strain>
    </source>
</reference>
<organism evidence="1 2">
    <name type="scientific">Gigaspora margarita</name>
    <dbReference type="NCBI Taxonomy" id="4874"/>
    <lineage>
        <taxon>Eukaryota</taxon>
        <taxon>Fungi</taxon>
        <taxon>Fungi incertae sedis</taxon>
        <taxon>Mucoromycota</taxon>
        <taxon>Glomeromycotina</taxon>
        <taxon>Glomeromycetes</taxon>
        <taxon>Diversisporales</taxon>
        <taxon>Gigasporaceae</taxon>
        <taxon>Gigaspora</taxon>
    </lineage>
</organism>
<dbReference type="SUPFAM" id="SSF53474">
    <property type="entry name" value="alpha/beta-Hydrolases"/>
    <property type="match status" value="1"/>
</dbReference>
<gene>
    <name evidence="1" type="ORF">GMARGA_LOCUS16936</name>
</gene>
<sequence length="232" mass="26829">MTKFWREHLQKTVQFETGEKTIDSTFSNPIFINVGIGSDTNKTNFKEIIGNCWCNGIEINCHNYYKYISSFITKTQLIRLPGYSFNHTCSYWVQQTHQKSLVKTNTNDFVSSKFDQQPLVSTMQDRVILCFKKTLANSIKEILSENIPHTINSNFNRPTSITKLNHGCETVKPIYMIHPVSGSCIFYRDIISSLENFTVYGFEYPGLEDSTAIEYHSIQDLSEIYLKDLLKK</sequence>
<keyword evidence="2" id="KW-1185">Reference proteome</keyword>
<proteinExistence type="predicted"/>
<dbReference type="Proteomes" id="UP000789901">
    <property type="component" value="Unassembled WGS sequence"/>
</dbReference>
<protein>
    <submittedName>
        <fullName evidence="1">25703_t:CDS:1</fullName>
    </submittedName>
</protein>
<dbReference type="EMBL" id="CAJVQB010012522">
    <property type="protein sequence ID" value="CAG8756155.1"/>
    <property type="molecule type" value="Genomic_DNA"/>
</dbReference>
<dbReference type="InterPro" id="IPR029058">
    <property type="entry name" value="AB_hydrolase_fold"/>
</dbReference>
<evidence type="ECO:0000313" key="2">
    <source>
        <dbReference type="Proteomes" id="UP000789901"/>
    </source>
</evidence>
<evidence type="ECO:0000313" key="1">
    <source>
        <dbReference type="EMBL" id="CAG8756155.1"/>
    </source>
</evidence>
<name>A0ABN7VCQ3_GIGMA</name>
<comment type="caution">
    <text evidence="1">The sequence shown here is derived from an EMBL/GenBank/DDBJ whole genome shotgun (WGS) entry which is preliminary data.</text>
</comment>
<accession>A0ABN7VCQ3</accession>